<dbReference type="EMBL" id="PGTO01000031">
    <property type="protein sequence ID" value="RAU20173.1"/>
    <property type="molecule type" value="Genomic_DNA"/>
</dbReference>
<reference evidence="1 2" key="1">
    <citation type="submission" date="2017-11" db="EMBL/GenBank/DDBJ databases">
        <title>Draft genome sequence of magnetotactic bacterium Magnetospirillum kuznetsovii LBB-42.</title>
        <authorList>
            <person name="Grouzdev D.S."/>
            <person name="Rysina M.S."/>
            <person name="Baslerov R.V."/>
            <person name="Koziaeva V."/>
        </authorList>
    </citation>
    <scope>NUCLEOTIDE SEQUENCE [LARGE SCALE GENOMIC DNA]</scope>
    <source>
        <strain evidence="1 2">LBB-42</strain>
    </source>
</reference>
<gene>
    <name evidence="1" type="ORF">CU669_19770</name>
</gene>
<proteinExistence type="predicted"/>
<comment type="caution">
    <text evidence="1">The sequence shown here is derived from an EMBL/GenBank/DDBJ whole genome shotgun (WGS) entry which is preliminary data.</text>
</comment>
<dbReference type="RefSeq" id="WP_112147315.1">
    <property type="nucleotide sequence ID" value="NZ_PGTO01000031.1"/>
</dbReference>
<evidence type="ECO:0000313" key="2">
    <source>
        <dbReference type="Proteomes" id="UP000251075"/>
    </source>
</evidence>
<name>A0A364NSW2_9PROT</name>
<sequence length="170" mass="18406">MSKTKSFTLGGKPLPVDLHTVWTDDAGQAPTLGDGAITFDFGVRDIRFVAQLEQMAGDAHVKLVGDLGPMPFSAESPAARMGLARIVEAANEHLGECLFRVTQGRLLLGHDLAIPMPVDATGLVTEITRFLVPTLPYVELVAIYIRPPLAPSRPGESALRPEWRKRKLGV</sequence>
<accession>A0A364NSW2</accession>
<dbReference type="OrthoDB" id="7346035at2"/>
<dbReference type="AlphaFoldDB" id="A0A364NSW2"/>
<protein>
    <submittedName>
        <fullName evidence="1">Uncharacterized protein</fullName>
    </submittedName>
</protein>
<keyword evidence="2" id="KW-1185">Reference proteome</keyword>
<dbReference type="Proteomes" id="UP000251075">
    <property type="component" value="Unassembled WGS sequence"/>
</dbReference>
<organism evidence="1 2">
    <name type="scientific">Paramagnetospirillum kuznetsovii</name>
    <dbReference type="NCBI Taxonomy" id="2053833"/>
    <lineage>
        <taxon>Bacteria</taxon>
        <taxon>Pseudomonadati</taxon>
        <taxon>Pseudomonadota</taxon>
        <taxon>Alphaproteobacteria</taxon>
        <taxon>Rhodospirillales</taxon>
        <taxon>Magnetospirillaceae</taxon>
        <taxon>Paramagnetospirillum</taxon>
    </lineage>
</organism>
<evidence type="ECO:0000313" key="1">
    <source>
        <dbReference type="EMBL" id="RAU20173.1"/>
    </source>
</evidence>